<evidence type="ECO:0000313" key="1">
    <source>
        <dbReference type="EMBL" id="SBW17369.1"/>
    </source>
</evidence>
<reference evidence="2" key="1">
    <citation type="submission" date="2016-02" db="EMBL/GenBank/DDBJ databases">
        <authorList>
            <person name="Wibberg D."/>
        </authorList>
    </citation>
    <scope>NUCLEOTIDE SEQUENCE [LARGE SCALE GENOMIC DNA]</scope>
</reference>
<gene>
    <name evidence="1" type="ORF">FDG2_0187</name>
</gene>
<keyword evidence="2" id="KW-1185">Reference proteome</keyword>
<dbReference type="Proteomes" id="UP000199013">
    <property type="component" value="Unassembled WGS sequence"/>
</dbReference>
<proteinExistence type="predicted"/>
<dbReference type="AlphaFoldDB" id="A0A1C3NT25"/>
<accession>A0A1C3NT25</accession>
<protein>
    <recommendedName>
        <fullName evidence="3">Secreted protein</fullName>
    </recommendedName>
</protein>
<evidence type="ECO:0000313" key="2">
    <source>
        <dbReference type="Proteomes" id="UP000199013"/>
    </source>
</evidence>
<sequence length="51" mass="5703">MLFASMVFDNDGPVEVVVIFLTSRTVDSPSEDYGITEYRVMPTRFALGSQL</sequence>
<organism evidence="1 2">
    <name type="scientific">Candidatus Protofrankia californiensis</name>
    <dbReference type="NCBI Taxonomy" id="1839754"/>
    <lineage>
        <taxon>Bacteria</taxon>
        <taxon>Bacillati</taxon>
        <taxon>Actinomycetota</taxon>
        <taxon>Actinomycetes</taxon>
        <taxon>Frankiales</taxon>
        <taxon>Frankiaceae</taxon>
        <taxon>Protofrankia</taxon>
    </lineage>
</organism>
<dbReference type="EMBL" id="FLUV01000077">
    <property type="protein sequence ID" value="SBW17369.1"/>
    <property type="molecule type" value="Genomic_DNA"/>
</dbReference>
<name>A0A1C3NT25_9ACTN</name>
<evidence type="ECO:0008006" key="3">
    <source>
        <dbReference type="Google" id="ProtNLM"/>
    </source>
</evidence>